<proteinExistence type="inferred from homology"/>
<evidence type="ECO:0000256" key="4">
    <source>
        <dbReference type="ARBA" id="ARBA00048098"/>
    </source>
</evidence>
<dbReference type="SUPFAM" id="SSF52540">
    <property type="entry name" value="P-loop containing nucleoside triphosphate hydrolases"/>
    <property type="match status" value="1"/>
</dbReference>
<evidence type="ECO:0000256" key="3">
    <source>
        <dbReference type="ARBA" id="ARBA00022801"/>
    </source>
</evidence>
<gene>
    <name evidence="6" type="ORF">C0Q70_11144</name>
</gene>
<evidence type="ECO:0000313" key="7">
    <source>
        <dbReference type="Proteomes" id="UP000245119"/>
    </source>
</evidence>
<feature type="compositionally biased region" description="Basic and acidic residues" evidence="5">
    <location>
        <begin position="267"/>
        <end position="285"/>
    </location>
</feature>
<name>A0A2T7P582_POMCA</name>
<protein>
    <recommendedName>
        <fullName evidence="2">small monomeric GTPase</fullName>
        <ecNumber evidence="2">3.6.5.2</ecNumber>
    </recommendedName>
</protein>
<reference evidence="6 7" key="1">
    <citation type="submission" date="2018-04" db="EMBL/GenBank/DDBJ databases">
        <title>The genome of golden apple snail Pomacea canaliculata provides insight into stress tolerance and invasive adaptation.</title>
        <authorList>
            <person name="Liu C."/>
            <person name="Liu B."/>
            <person name="Ren Y."/>
            <person name="Zhang Y."/>
            <person name="Wang H."/>
            <person name="Li S."/>
            <person name="Jiang F."/>
            <person name="Yin L."/>
            <person name="Zhang G."/>
            <person name="Qian W."/>
            <person name="Fan W."/>
        </authorList>
    </citation>
    <scope>NUCLEOTIDE SEQUENCE [LARGE SCALE GENOMIC DNA]</scope>
    <source>
        <strain evidence="6">SZHN2017</strain>
        <tissue evidence="6">Muscle</tissue>
    </source>
</reference>
<organism evidence="6 7">
    <name type="scientific">Pomacea canaliculata</name>
    <name type="common">Golden apple snail</name>
    <dbReference type="NCBI Taxonomy" id="400727"/>
    <lineage>
        <taxon>Eukaryota</taxon>
        <taxon>Metazoa</taxon>
        <taxon>Spiralia</taxon>
        <taxon>Lophotrochozoa</taxon>
        <taxon>Mollusca</taxon>
        <taxon>Gastropoda</taxon>
        <taxon>Caenogastropoda</taxon>
        <taxon>Architaenioglossa</taxon>
        <taxon>Ampullarioidea</taxon>
        <taxon>Ampullariidae</taxon>
        <taxon>Pomacea</taxon>
    </lineage>
</organism>
<dbReference type="PROSITE" id="PS51419">
    <property type="entry name" value="RAB"/>
    <property type="match status" value="1"/>
</dbReference>
<dbReference type="Pfam" id="PF00071">
    <property type="entry name" value="Ras"/>
    <property type="match status" value="1"/>
</dbReference>
<dbReference type="InterPro" id="IPR001806">
    <property type="entry name" value="Small_GTPase"/>
</dbReference>
<dbReference type="EMBL" id="PZQS01000006">
    <property type="protein sequence ID" value="PVD28556.1"/>
    <property type="molecule type" value="Genomic_DNA"/>
</dbReference>
<dbReference type="STRING" id="400727.A0A2T7P582"/>
<keyword evidence="3" id="KW-0378">Hydrolase</keyword>
<feature type="region of interest" description="Disordered" evidence="5">
    <location>
        <begin position="251"/>
        <end position="285"/>
    </location>
</feature>
<dbReference type="PANTHER" id="PTHR45704">
    <property type="entry name" value="RAS-LIKE FAMILY MEMBER 11"/>
    <property type="match status" value="1"/>
</dbReference>
<dbReference type="OrthoDB" id="18798at2759"/>
<evidence type="ECO:0000256" key="5">
    <source>
        <dbReference type="SAM" id="MobiDB-lite"/>
    </source>
</evidence>
<evidence type="ECO:0000256" key="1">
    <source>
        <dbReference type="ARBA" id="ARBA00008344"/>
    </source>
</evidence>
<evidence type="ECO:0000313" key="6">
    <source>
        <dbReference type="EMBL" id="PVD28556.1"/>
    </source>
</evidence>
<dbReference type="EC" id="3.6.5.2" evidence="2"/>
<comment type="similarity">
    <text evidence="1">Belongs to the small GTPase superfamily. Ras family.</text>
</comment>
<dbReference type="SMART" id="SM00173">
    <property type="entry name" value="RAS"/>
    <property type="match status" value="1"/>
</dbReference>
<sequence length="285" mass="31902">MITYPGPRASRVPVQWALATRTFNPFSMKLRMEAKVLASAKAVLHDSLQESRHTSVTVHHRSHPRDDKGLREFSMKAGSLNEAFTSRPLLAKHKKNGVFRNLLYRSTIRQDDTITDVEVLDTCTKNSNGSLDESRISWADAFVIVYSICNRRSFYTARALIDSINKSRASAYVPVLLLGNMTDLEHRREVGVEEGHEVALEYGCQYYEVSAAESALSVSIAFQAFLREARIVQQQRTTLFKRRRSSLGSVSKKLGAMFGKSSSSKDSSGDADKKKQTTDSAEKKS</sequence>
<dbReference type="Gene3D" id="3.40.50.300">
    <property type="entry name" value="P-loop containing nucleotide triphosphate hydrolases"/>
    <property type="match status" value="1"/>
</dbReference>
<dbReference type="Proteomes" id="UP000245119">
    <property type="component" value="Linkage Group LG6"/>
</dbReference>
<evidence type="ECO:0000256" key="2">
    <source>
        <dbReference type="ARBA" id="ARBA00011984"/>
    </source>
</evidence>
<dbReference type="InterPro" id="IPR027417">
    <property type="entry name" value="P-loop_NTPase"/>
</dbReference>
<accession>A0A2T7P582</accession>
<dbReference type="AlphaFoldDB" id="A0A2T7P582"/>
<dbReference type="SMART" id="SM00175">
    <property type="entry name" value="RAB"/>
    <property type="match status" value="1"/>
</dbReference>
<dbReference type="GO" id="GO:0003925">
    <property type="term" value="F:G protein activity"/>
    <property type="evidence" value="ECO:0007669"/>
    <property type="project" value="UniProtKB-EC"/>
</dbReference>
<dbReference type="PROSITE" id="PS51421">
    <property type="entry name" value="RAS"/>
    <property type="match status" value="1"/>
</dbReference>
<keyword evidence="7" id="KW-1185">Reference proteome</keyword>
<comment type="catalytic activity">
    <reaction evidence="4">
        <text>GTP + H2O = GDP + phosphate + H(+)</text>
        <dbReference type="Rhea" id="RHEA:19669"/>
        <dbReference type="ChEBI" id="CHEBI:15377"/>
        <dbReference type="ChEBI" id="CHEBI:15378"/>
        <dbReference type="ChEBI" id="CHEBI:37565"/>
        <dbReference type="ChEBI" id="CHEBI:43474"/>
        <dbReference type="ChEBI" id="CHEBI:58189"/>
        <dbReference type="EC" id="3.6.5.2"/>
    </reaction>
</comment>
<dbReference type="InterPro" id="IPR051065">
    <property type="entry name" value="Ras-related_GTPase"/>
</dbReference>
<comment type="caution">
    <text evidence="6">The sequence shown here is derived from an EMBL/GenBank/DDBJ whole genome shotgun (WGS) entry which is preliminary data.</text>
</comment>
<dbReference type="GO" id="GO:0005525">
    <property type="term" value="F:GTP binding"/>
    <property type="evidence" value="ECO:0007669"/>
    <property type="project" value="InterPro"/>
</dbReference>